<protein>
    <submittedName>
        <fullName evidence="2">Uncharacterized protein</fullName>
    </submittedName>
</protein>
<feature type="region of interest" description="Disordered" evidence="1">
    <location>
        <begin position="317"/>
        <end position="351"/>
    </location>
</feature>
<reference evidence="2" key="1">
    <citation type="submission" date="2023-03" db="EMBL/GenBank/DDBJ databases">
        <title>Massive genome expansion in bonnet fungi (Mycena s.s.) driven by repeated elements and novel gene families across ecological guilds.</title>
        <authorList>
            <consortium name="Lawrence Berkeley National Laboratory"/>
            <person name="Harder C.B."/>
            <person name="Miyauchi S."/>
            <person name="Viragh M."/>
            <person name="Kuo A."/>
            <person name="Thoen E."/>
            <person name="Andreopoulos B."/>
            <person name="Lu D."/>
            <person name="Skrede I."/>
            <person name="Drula E."/>
            <person name="Henrissat B."/>
            <person name="Morin E."/>
            <person name="Kohler A."/>
            <person name="Barry K."/>
            <person name="LaButti K."/>
            <person name="Morin E."/>
            <person name="Salamov A."/>
            <person name="Lipzen A."/>
            <person name="Mereny Z."/>
            <person name="Hegedus B."/>
            <person name="Baldrian P."/>
            <person name="Stursova M."/>
            <person name="Weitz H."/>
            <person name="Taylor A."/>
            <person name="Grigoriev I.V."/>
            <person name="Nagy L.G."/>
            <person name="Martin F."/>
            <person name="Kauserud H."/>
        </authorList>
    </citation>
    <scope>NUCLEOTIDE SEQUENCE</scope>
    <source>
        <strain evidence="2">9144</strain>
    </source>
</reference>
<sequence length="487" mass="51383">MPTSCMSAIAGQRFELDQDFRSFGSIVVRVDPRWWMLVDAGALLSANPDAAQDAIVCRDPQGHGVREGTAASAGSGQGSTGVGAGSAITGKPTPRARSCSAAAALTHVGGAVGAVGCVESQRFLRARLQLRRWRGFKDLEKISFAFAPAAPAPSGCRPCTPLALSARKPRRLRAARVLCTSAGPPAPLRVRRLHANRAVCAAAQPASSALPPGHSPFPRHPRRFHVTRAICTSPAPFARLPRPLHAPCTVCTPPTPAARPPRWLNSPCAVCHLRVAPCTPPVLSARKARGLRASTLLLGHLRCFHLTCAVPRHPHRFHGPAPSAHPPRRLHAPPRAVYTSSAPSESARRPPRRLHVGSLCRLHAPRAVRAPRAFFAVGAVYTAPALSATPMPFACRPHPLHVAPAGCRPPTPSARLPRPLHAPGHRPRLCTTPTLAARANSSSSSLAATDAMVYAHAHVPVGCCPSPAAMPSALHSGAALISFLIHY</sequence>
<name>A0AAD6VKY8_9AGAR</name>
<feature type="region of interest" description="Disordered" evidence="1">
    <location>
        <begin position="61"/>
        <end position="90"/>
    </location>
</feature>
<dbReference type="EMBL" id="JARJCW010000016">
    <property type="protein sequence ID" value="KAJ7216037.1"/>
    <property type="molecule type" value="Genomic_DNA"/>
</dbReference>
<accession>A0AAD6VKY8</accession>
<organism evidence="2 3">
    <name type="scientific">Mycena pura</name>
    <dbReference type="NCBI Taxonomy" id="153505"/>
    <lineage>
        <taxon>Eukaryota</taxon>
        <taxon>Fungi</taxon>
        <taxon>Dikarya</taxon>
        <taxon>Basidiomycota</taxon>
        <taxon>Agaricomycotina</taxon>
        <taxon>Agaricomycetes</taxon>
        <taxon>Agaricomycetidae</taxon>
        <taxon>Agaricales</taxon>
        <taxon>Marasmiineae</taxon>
        <taxon>Mycenaceae</taxon>
        <taxon>Mycena</taxon>
    </lineage>
</organism>
<evidence type="ECO:0000313" key="3">
    <source>
        <dbReference type="Proteomes" id="UP001219525"/>
    </source>
</evidence>
<gene>
    <name evidence="2" type="ORF">GGX14DRAFT_562477</name>
</gene>
<evidence type="ECO:0000256" key="1">
    <source>
        <dbReference type="SAM" id="MobiDB-lite"/>
    </source>
</evidence>
<feature type="compositionally biased region" description="Gly residues" evidence="1">
    <location>
        <begin position="75"/>
        <end position="84"/>
    </location>
</feature>
<dbReference type="Proteomes" id="UP001219525">
    <property type="component" value="Unassembled WGS sequence"/>
</dbReference>
<proteinExistence type="predicted"/>
<feature type="compositionally biased region" description="Low complexity" evidence="1">
    <location>
        <begin position="333"/>
        <end position="345"/>
    </location>
</feature>
<dbReference type="AlphaFoldDB" id="A0AAD6VKY8"/>
<comment type="caution">
    <text evidence="2">The sequence shown here is derived from an EMBL/GenBank/DDBJ whole genome shotgun (WGS) entry which is preliminary data.</text>
</comment>
<evidence type="ECO:0000313" key="2">
    <source>
        <dbReference type="EMBL" id="KAJ7216037.1"/>
    </source>
</evidence>
<keyword evidence="3" id="KW-1185">Reference proteome</keyword>